<organism evidence="2 3">
    <name type="scientific">Cohnella fermenti</name>
    <dbReference type="NCBI Taxonomy" id="2565925"/>
    <lineage>
        <taxon>Bacteria</taxon>
        <taxon>Bacillati</taxon>
        <taxon>Bacillota</taxon>
        <taxon>Bacilli</taxon>
        <taxon>Bacillales</taxon>
        <taxon>Paenibacillaceae</taxon>
        <taxon>Cohnella</taxon>
    </lineage>
</organism>
<keyword evidence="1" id="KW-0472">Membrane</keyword>
<evidence type="ECO:0000313" key="3">
    <source>
        <dbReference type="Proteomes" id="UP000310636"/>
    </source>
</evidence>
<dbReference type="RefSeq" id="WP_136372449.1">
    <property type="nucleotide sequence ID" value="NZ_SSOB01000038.1"/>
</dbReference>
<dbReference type="Proteomes" id="UP000310636">
    <property type="component" value="Unassembled WGS sequence"/>
</dbReference>
<protein>
    <submittedName>
        <fullName evidence="2">Uncharacterized protein</fullName>
    </submittedName>
</protein>
<accession>A0A4S4BLP9</accession>
<keyword evidence="3" id="KW-1185">Reference proteome</keyword>
<gene>
    <name evidence="2" type="ORF">E6C55_24445</name>
</gene>
<name>A0A4S4BLP9_9BACL</name>
<dbReference type="AlphaFoldDB" id="A0A4S4BLP9"/>
<evidence type="ECO:0000313" key="2">
    <source>
        <dbReference type="EMBL" id="THF74761.1"/>
    </source>
</evidence>
<dbReference type="OrthoDB" id="2620555at2"/>
<sequence>MNEWPAAIWASISAMTAALVLSFIVVLGSLARESAAIQQQDDDAVAIVKEYRKISRYEGTTGLYPQDVISAIAESKGMPTVAVDLVAGASDTFELWDSERYKDHKNEFSPTYLTELTGTFPIDARFDATLFKDENGAIAEIRFRRP</sequence>
<dbReference type="EMBL" id="SSOB01000038">
    <property type="protein sequence ID" value="THF74761.1"/>
    <property type="molecule type" value="Genomic_DNA"/>
</dbReference>
<comment type="caution">
    <text evidence="2">The sequence shown here is derived from an EMBL/GenBank/DDBJ whole genome shotgun (WGS) entry which is preliminary data.</text>
</comment>
<evidence type="ECO:0000256" key="1">
    <source>
        <dbReference type="SAM" id="Phobius"/>
    </source>
</evidence>
<feature type="transmembrane region" description="Helical" evidence="1">
    <location>
        <begin position="6"/>
        <end position="30"/>
    </location>
</feature>
<keyword evidence="1" id="KW-0812">Transmembrane</keyword>
<keyword evidence="1" id="KW-1133">Transmembrane helix</keyword>
<proteinExistence type="predicted"/>
<reference evidence="2 3" key="1">
    <citation type="submission" date="2019-04" db="EMBL/GenBank/DDBJ databases">
        <title>Cohnella sp. nov. isolated from preserved vegetables.</title>
        <authorList>
            <person name="Lin S.-Y."/>
            <person name="Hung M.-H."/>
            <person name="Young C.-C."/>
        </authorList>
    </citation>
    <scope>NUCLEOTIDE SEQUENCE [LARGE SCALE GENOMIC DNA]</scope>
    <source>
        <strain evidence="2 3">CC-MHH1044</strain>
    </source>
</reference>